<evidence type="ECO:0000256" key="1">
    <source>
        <dbReference type="SAM" id="MobiDB-lite"/>
    </source>
</evidence>
<dbReference type="SMART" id="SM00327">
    <property type="entry name" value="VWA"/>
    <property type="match status" value="1"/>
</dbReference>
<proteinExistence type="predicted"/>
<keyword evidence="2" id="KW-0812">Transmembrane</keyword>
<evidence type="ECO:0000313" key="5">
    <source>
        <dbReference type="Proteomes" id="UP000308760"/>
    </source>
</evidence>
<evidence type="ECO:0000256" key="2">
    <source>
        <dbReference type="SAM" id="Phobius"/>
    </source>
</evidence>
<keyword evidence="2" id="KW-0472">Membrane</keyword>
<feature type="transmembrane region" description="Helical" evidence="2">
    <location>
        <begin position="117"/>
        <end position="135"/>
    </location>
</feature>
<accession>A0A4S8QE58</accession>
<feature type="compositionally biased region" description="Basic residues" evidence="1">
    <location>
        <begin position="1"/>
        <end position="11"/>
    </location>
</feature>
<dbReference type="EMBL" id="STGY01000066">
    <property type="protein sequence ID" value="THV39469.1"/>
    <property type="molecule type" value="Genomic_DNA"/>
</dbReference>
<dbReference type="SUPFAM" id="SSF53300">
    <property type="entry name" value="vWA-like"/>
    <property type="match status" value="1"/>
</dbReference>
<dbReference type="InterPro" id="IPR036465">
    <property type="entry name" value="vWFA_dom_sf"/>
</dbReference>
<evidence type="ECO:0000313" key="4">
    <source>
        <dbReference type="EMBL" id="THV39469.1"/>
    </source>
</evidence>
<gene>
    <name evidence="4" type="ORF">FAB82_17795</name>
</gene>
<keyword evidence="5" id="KW-1185">Reference proteome</keyword>
<sequence>MSRRFERHRRHPCSEAPLSTDAPEEPEPPASPAAPEAAGPRELQGVSNRALSILTAAAGFLCAALAAIGEIATGAVRTAAFAAAIVIALGFAGWLLYQLRPSRTTDRRTRMRRIAAVLVPILVVTAASVPVFHWVDRTPDCQDPIELTVLVPEDGAYGFEQAIADFNGSDTTGSDCRRANITTYSAPWPQVWKAFEAGWAPVDSDEGPADFDPLRDVGPEPDLWVAESQTQVELAGQAMVAAGGDRVIEPDSSRPLGWTPLVMAVPGPVFESEYEDEQRSVLPLGDLARELRDELGMLRSDPTVSYTALTALRSLYDERATTSGTEVEKLLASSVAQTGLAIPGSDTDLMCDMALREPEAALITTERALSSYNRGEPLGANCPLEDTGRAALSPVYLQGAGGLDYQAVRPGWGDPGEAERAEVADALSTWLAGDETSPLEAFGIRGNEHNGGVLGGDIEFDLEFEDDTEPLATDEPDALLEQYGDNRVPTNVLLAIDHSQSMDVVDGQERSRFDLAVEGVRTALGRLDPKDRAGMWTFPAEGGDTYVEVLGIAEGRSPDDADLLYERPAVTGIDLNRTIVDGVDAVEAASEEDDVKAMVVLTDGADEDSSSTSAAEVGDYVANSEVSVYVIAVGEASCRSKQFTEMTADSRITCLEADEDQIRSTFDSLFHRLWS</sequence>
<keyword evidence="2" id="KW-1133">Transmembrane helix</keyword>
<dbReference type="PROSITE" id="PS50234">
    <property type="entry name" value="VWFA"/>
    <property type="match status" value="1"/>
</dbReference>
<dbReference type="OrthoDB" id="491589at2"/>
<feature type="domain" description="VWFA" evidence="3">
    <location>
        <begin position="491"/>
        <end position="669"/>
    </location>
</feature>
<dbReference type="InterPro" id="IPR002035">
    <property type="entry name" value="VWF_A"/>
</dbReference>
<reference evidence="5" key="1">
    <citation type="submission" date="2019-04" db="EMBL/GenBank/DDBJ databases">
        <title>Nocardioides xinjiangensis sp. nov.</title>
        <authorList>
            <person name="Liu S."/>
        </authorList>
    </citation>
    <scope>NUCLEOTIDE SEQUENCE [LARGE SCALE GENOMIC DNA]</scope>
    <source>
        <strain evidence="5">18</strain>
    </source>
</reference>
<feature type="transmembrane region" description="Helical" evidence="2">
    <location>
        <begin position="75"/>
        <end position="97"/>
    </location>
</feature>
<reference evidence="4 5" key="2">
    <citation type="submission" date="2019-05" db="EMBL/GenBank/DDBJ databases">
        <title>Glycomyces buryatensis sp. nov.</title>
        <authorList>
            <person name="Nikitina E."/>
        </authorList>
    </citation>
    <scope>NUCLEOTIDE SEQUENCE [LARGE SCALE GENOMIC DNA]</scope>
    <source>
        <strain evidence="4 5">18</strain>
    </source>
</reference>
<name>A0A4S8QE58_9ACTN</name>
<feature type="transmembrane region" description="Helical" evidence="2">
    <location>
        <begin position="50"/>
        <end position="69"/>
    </location>
</feature>
<comment type="caution">
    <text evidence="4">The sequence shown here is derived from an EMBL/GenBank/DDBJ whole genome shotgun (WGS) entry which is preliminary data.</text>
</comment>
<evidence type="ECO:0000259" key="3">
    <source>
        <dbReference type="PROSITE" id="PS50234"/>
    </source>
</evidence>
<protein>
    <submittedName>
        <fullName evidence="4">VWA domain-containing protein</fullName>
    </submittedName>
</protein>
<dbReference type="Gene3D" id="3.40.50.410">
    <property type="entry name" value="von Willebrand factor, type A domain"/>
    <property type="match status" value="1"/>
</dbReference>
<dbReference type="AlphaFoldDB" id="A0A4S8QE58"/>
<feature type="region of interest" description="Disordered" evidence="1">
    <location>
        <begin position="1"/>
        <end position="41"/>
    </location>
</feature>
<dbReference type="Proteomes" id="UP000308760">
    <property type="component" value="Unassembled WGS sequence"/>
</dbReference>
<organism evidence="4 5">
    <name type="scientific">Glycomyces buryatensis</name>
    <dbReference type="NCBI Taxonomy" id="2570927"/>
    <lineage>
        <taxon>Bacteria</taxon>
        <taxon>Bacillati</taxon>
        <taxon>Actinomycetota</taxon>
        <taxon>Actinomycetes</taxon>
        <taxon>Glycomycetales</taxon>
        <taxon>Glycomycetaceae</taxon>
        <taxon>Glycomyces</taxon>
    </lineage>
</organism>